<dbReference type="Pfam" id="PF00082">
    <property type="entry name" value="Peptidase_S8"/>
    <property type="match status" value="1"/>
</dbReference>
<keyword evidence="3 8" id="KW-0732">Signal</keyword>
<dbReference type="Gene3D" id="3.40.50.200">
    <property type="entry name" value="Peptidase S8/S53 domain"/>
    <property type="match status" value="1"/>
</dbReference>
<evidence type="ECO:0000256" key="8">
    <source>
        <dbReference type="SAM" id="SignalP"/>
    </source>
</evidence>
<sequence length="403" mass="43153">MFSLKKLAFSICAIAPCISALPVFDNNNNNVATKYIVTLKRGLSDVDTASHMAFVRDTHGQSLSRRGLTNLHEEGVRKEFHINTHRSYSGIFDTETINALRDHDSVSSVDPVLDMHIWETSTQLYAPWGLGSISHDHNGTVSYVYEDNAMADEYYAYVVDTGIRTTHVDFEGRATFGFNAVVNETAEDLHGHGTHVAGTIGSATFGAAKKSNLVAVKVCDANGSTNSELILAGLEFVYEDATNNTRVGKSVINMSLGGGDQPALTEAVQTLHDEGFTVVVAAGNEDDDAADYSPANSPDAITVGAIQSNYSRASFSNWGKDVDIFAPGQSIISLGFASDTATAVMSGTSMASPHIAGLVLYLKDLYSLESPDDVLAKLQELAVRDIVDDVKGSPNVLAFNGEQ</sequence>
<proteinExistence type="inferred from homology"/>
<organism evidence="11 12">
    <name type="scientific">Seiridium unicorne</name>
    <dbReference type="NCBI Taxonomy" id="138068"/>
    <lineage>
        <taxon>Eukaryota</taxon>
        <taxon>Fungi</taxon>
        <taxon>Dikarya</taxon>
        <taxon>Ascomycota</taxon>
        <taxon>Pezizomycotina</taxon>
        <taxon>Sordariomycetes</taxon>
        <taxon>Xylariomycetidae</taxon>
        <taxon>Amphisphaeriales</taxon>
        <taxon>Sporocadaceae</taxon>
        <taxon>Seiridium</taxon>
    </lineage>
</organism>
<protein>
    <submittedName>
        <fullName evidence="11">Uncharacterized protein</fullName>
    </submittedName>
</protein>
<dbReference type="Pfam" id="PF05922">
    <property type="entry name" value="Inhibitor_I9"/>
    <property type="match status" value="1"/>
</dbReference>
<keyword evidence="4 6" id="KW-0378">Hydrolase</keyword>
<dbReference type="SUPFAM" id="SSF52743">
    <property type="entry name" value="Subtilisin-like"/>
    <property type="match status" value="1"/>
</dbReference>
<dbReference type="InterPro" id="IPR023827">
    <property type="entry name" value="Peptidase_S8_Asp-AS"/>
</dbReference>
<evidence type="ECO:0000259" key="10">
    <source>
        <dbReference type="Pfam" id="PF05922"/>
    </source>
</evidence>
<dbReference type="PROSITE" id="PS00138">
    <property type="entry name" value="SUBTILASE_SER"/>
    <property type="match status" value="1"/>
</dbReference>
<evidence type="ECO:0000256" key="2">
    <source>
        <dbReference type="ARBA" id="ARBA00022670"/>
    </source>
</evidence>
<keyword evidence="12" id="KW-1185">Reference proteome</keyword>
<dbReference type="PROSITE" id="PS00136">
    <property type="entry name" value="SUBTILASE_ASP"/>
    <property type="match status" value="1"/>
</dbReference>
<keyword evidence="5 6" id="KW-0720">Serine protease</keyword>
<dbReference type="Proteomes" id="UP001408356">
    <property type="component" value="Unassembled WGS sequence"/>
</dbReference>
<evidence type="ECO:0000256" key="6">
    <source>
        <dbReference type="PROSITE-ProRule" id="PRU01240"/>
    </source>
</evidence>
<evidence type="ECO:0000259" key="9">
    <source>
        <dbReference type="Pfam" id="PF00082"/>
    </source>
</evidence>
<dbReference type="InterPro" id="IPR050131">
    <property type="entry name" value="Peptidase_S8_subtilisin-like"/>
</dbReference>
<feature type="active site" description="Charge relay system" evidence="6">
    <location>
        <position position="160"/>
    </location>
</feature>
<dbReference type="InterPro" id="IPR000209">
    <property type="entry name" value="Peptidase_S8/S53_dom"/>
</dbReference>
<dbReference type="EMBL" id="JARVKF010000396">
    <property type="protein sequence ID" value="KAK9417633.1"/>
    <property type="molecule type" value="Genomic_DNA"/>
</dbReference>
<dbReference type="CDD" id="cd04077">
    <property type="entry name" value="Peptidases_S8_PCSK9_ProteinaseK_like"/>
    <property type="match status" value="1"/>
</dbReference>
<evidence type="ECO:0000256" key="7">
    <source>
        <dbReference type="RuleBase" id="RU003355"/>
    </source>
</evidence>
<feature type="domain" description="Peptidase S8/S53" evidence="9">
    <location>
        <begin position="158"/>
        <end position="380"/>
    </location>
</feature>
<reference evidence="11 12" key="1">
    <citation type="journal article" date="2024" name="J. Plant Pathol.">
        <title>Sequence and assembly of the genome of Seiridium unicorne, isolate CBS 538.82, causal agent of cypress canker disease.</title>
        <authorList>
            <person name="Scali E."/>
            <person name="Rocca G.D."/>
            <person name="Danti R."/>
            <person name="Garbelotto M."/>
            <person name="Barberini S."/>
            <person name="Baroncelli R."/>
            <person name="Emiliani G."/>
        </authorList>
    </citation>
    <scope>NUCLEOTIDE SEQUENCE [LARGE SCALE GENOMIC DNA]</scope>
    <source>
        <strain evidence="11 12">BM-138-508</strain>
    </source>
</reference>
<keyword evidence="2 6" id="KW-0645">Protease</keyword>
<feature type="active site" description="Charge relay system" evidence="6">
    <location>
        <position position="192"/>
    </location>
</feature>
<dbReference type="InterPro" id="IPR023828">
    <property type="entry name" value="Peptidase_S8_Ser-AS"/>
</dbReference>
<gene>
    <name evidence="11" type="ORF">SUNI508_01390</name>
</gene>
<dbReference type="InterPro" id="IPR015500">
    <property type="entry name" value="Peptidase_S8_subtilisin-rel"/>
</dbReference>
<name>A0ABR2USI9_9PEZI</name>
<comment type="caution">
    <text evidence="11">The sequence shown here is derived from an EMBL/GenBank/DDBJ whole genome shotgun (WGS) entry which is preliminary data.</text>
</comment>
<dbReference type="PROSITE" id="PS00137">
    <property type="entry name" value="SUBTILASE_HIS"/>
    <property type="match status" value="1"/>
</dbReference>
<evidence type="ECO:0000313" key="11">
    <source>
        <dbReference type="EMBL" id="KAK9417633.1"/>
    </source>
</evidence>
<feature type="active site" description="Charge relay system" evidence="6">
    <location>
        <position position="349"/>
    </location>
</feature>
<accession>A0ABR2USI9</accession>
<feature type="signal peptide" evidence="8">
    <location>
        <begin position="1"/>
        <end position="20"/>
    </location>
</feature>
<dbReference type="PRINTS" id="PR00723">
    <property type="entry name" value="SUBTILISIN"/>
</dbReference>
<evidence type="ECO:0000256" key="3">
    <source>
        <dbReference type="ARBA" id="ARBA00022729"/>
    </source>
</evidence>
<evidence type="ECO:0000313" key="12">
    <source>
        <dbReference type="Proteomes" id="UP001408356"/>
    </source>
</evidence>
<feature type="domain" description="Inhibitor I9" evidence="10">
    <location>
        <begin position="34"/>
        <end position="111"/>
    </location>
</feature>
<evidence type="ECO:0000256" key="5">
    <source>
        <dbReference type="ARBA" id="ARBA00022825"/>
    </source>
</evidence>
<dbReference type="InterPro" id="IPR034193">
    <property type="entry name" value="PCSK9_ProteinaseK-like"/>
</dbReference>
<dbReference type="InterPro" id="IPR010259">
    <property type="entry name" value="S8pro/Inhibitor_I9"/>
</dbReference>
<dbReference type="SUPFAM" id="SSF54897">
    <property type="entry name" value="Protease propeptides/inhibitors"/>
    <property type="match status" value="1"/>
</dbReference>
<dbReference type="InterPro" id="IPR022398">
    <property type="entry name" value="Peptidase_S8_His-AS"/>
</dbReference>
<dbReference type="PANTHER" id="PTHR43806">
    <property type="entry name" value="PEPTIDASE S8"/>
    <property type="match status" value="1"/>
</dbReference>
<dbReference type="PROSITE" id="PS51892">
    <property type="entry name" value="SUBTILASE"/>
    <property type="match status" value="1"/>
</dbReference>
<feature type="chain" id="PRO_5045125735" evidence="8">
    <location>
        <begin position="21"/>
        <end position="403"/>
    </location>
</feature>
<evidence type="ECO:0000256" key="1">
    <source>
        <dbReference type="ARBA" id="ARBA00011073"/>
    </source>
</evidence>
<dbReference type="PANTHER" id="PTHR43806:SF58">
    <property type="entry name" value="ALKALINE PROTEASE 1-RELATED"/>
    <property type="match status" value="1"/>
</dbReference>
<comment type="similarity">
    <text evidence="1 6 7">Belongs to the peptidase S8 family.</text>
</comment>
<dbReference type="InterPro" id="IPR036852">
    <property type="entry name" value="Peptidase_S8/S53_dom_sf"/>
</dbReference>
<evidence type="ECO:0000256" key="4">
    <source>
        <dbReference type="ARBA" id="ARBA00022801"/>
    </source>
</evidence>